<sequence length="209" mass="22347">MVSPSTVLSRVLALGLVGSSLANNTIVTSYIYSPGLNLTVSMDVVNADYAYLYDNTTTNEDLTKHTDITTTVSAYTVAKVTSEVIITAASAITIYEFIAGVIKSKSDANSCTITYGTDSDGSHTEGYAYKASTTGSNCDTTAELKTIRSATEKCATTLSTMGAVRGCCTMTHEGTWEGHLRLSGDPTSYPVTTVTCSMEDWNQKMKKMR</sequence>
<dbReference type="AlphaFoldDB" id="A0A318ZW08"/>
<dbReference type="OrthoDB" id="5059029at2759"/>
<protein>
    <recommendedName>
        <fullName evidence="2">Secreted protein CSS2 C-terminal domain-containing protein</fullName>
    </recommendedName>
</protein>
<evidence type="ECO:0000259" key="2">
    <source>
        <dbReference type="Pfam" id="PF20521"/>
    </source>
</evidence>
<name>A0A318ZW08_9EURO</name>
<proteinExistence type="predicted"/>
<feature type="signal peptide" evidence="1">
    <location>
        <begin position="1"/>
        <end position="22"/>
    </location>
</feature>
<dbReference type="InterPro" id="IPR046624">
    <property type="entry name" value="CSS2_C"/>
</dbReference>
<keyword evidence="4" id="KW-1185">Reference proteome</keyword>
<dbReference type="GeneID" id="37072804"/>
<feature type="domain" description="Secreted protein CSS2 C-terminal" evidence="2">
    <location>
        <begin position="59"/>
        <end position="186"/>
    </location>
</feature>
<evidence type="ECO:0000313" key="3">
    <source>
        <dbReference type="EMBL" id="PYH48543.1"/>
    </source>
</evidence>
<gene>
    <name evidence="3" type="ORF">BP01DRAFT_289377</name>
</gene>
<organism evidence="3 4">
    <name type="scientific">Aspergillus saccharolyticus JOP 1030-1</name>
    <dbReference type="NCBI Taxonomy" id="1450539"/>
    <lineage>
        <taxon>Eukaryota</taxon>
        <taxon>Fungi</taxon>
        <taxon>Dikarya</taxon>
        <taxon>Ascomycota</taxon>
        <taxon>Pezizomycotina</taxon>
        <taxon>Eurotiomycetes</taxon>
        <taxon>Eurotiomycetidae</taxon>
        <taxon>Eurotiales</taxon>
        <taxon>Aspergillaceae</taxon>
        <taxon>Aspergillus</taxon>
        <taxon>Aspergillus subgen. Circumdati</taxon>
    </lineage>
</organism>
<feature type="chain" id="PRO_5016403916" description="Secreted protein CSS2 C-terminal domain-containing protein" evidence="1">
    <location>
        <begin position="23"/>
        <end position="209"/>
    </location>
</feature>
<evidence type="ECO:0000313" key="4">
    <source>
        <dbReference type="Proteomes" id="UP000248349"/>
    </source>
</evidence>
<reference evidence="3 4" key="1">
    <citation type="submission" date="2016-12" db="EMBL/GenBank/DDBJ databases">
        <title>The genomes of Aspergillus section Nigri reveals drivers in fungal speciation.</title>
        <authorList>
            <consortium name="DOE Joint Genome Institute"/>
            <person name="Vesth T.C."/>
            <person name="Nybo J."/>
            <person name="Theobald S."/>
            <person name="Brandl J."/>
            <person name="Frisvad J.C."/>
            <person name="Nielsen K.F."/>
            <person name="Lyhne E.K."/>
            <person name="Kogle M.E."/>
            <person name="Kuo A."/>
            <person name="Riley R."/>
            <person name="Clum A."/>
            <person name="Nolan M."/>
            <person name="Lipzen A."/>
            <person name="Salamov A."/>
            <person name="Henrissat B."/>
            <person name="Wiebenga A."/>
            <person name="De Vries R.P."/>
            <person name="Grigoriev I.V."/>
            <person name="Mortensen U.H."/>
            <person name="Andersen M.R."/>
            <person name="Baker S.E."/>
        </authorList>
    </citation>
    <scope>NUCLEOTIDE SEQUENCE [LARGE SCALE GENOMIC DNA]</scope>
    <source>
        <strain evidence="3 4">JOP 1030-1</strain>
    </source>
</reference>
<accession>A0A318ZW08</accession>
<dbReference type="RefSeq" id="XP_025434525.1">
    <property type="nucleotide sequence ID" value="XM_025571576.1"/>
</dbReference>
<dbReference type="EMBL" id="KZ821221">
    <property type="protein sequence ID" value="PYH48543.1"/>
    <property type="molecule type" value="Genomic_DNA"/>
</dbReference>
<evidence type="ECO:0000256" key="1">
    <source>
        <dbReference type="SAM" id="SignalP"/>
    </source>
</evidence>
<dbReference type="Pfam" id="PF20521">
    <property type="entry name" value="DUF6736"/>
    <property type="match status" value="1"/>
</dbReference>
<dbReference type="Proteomes" id="UP000248349">
    <property type="component" value="Unassembled WGS sequence"/>
</dbReference>
<keyword evidence="1" id="KW-0732">Signal</keyword>